<evidence type="ECO:0000256" key="2">
    <source>
        <dbReference type="ARBA" id="ARBA00022670"/>
    </source>
</evidence>
<dbReference type="STRING" id="109376.A0A0D3AEZ9"/>
<reference evidence="8" key="2">
    <citation type="submission" date="2015-03" db="UniProtKB">
        <authorList>
            <consortium name="EnsemblPlants"/>
        </authorList>
    </citation>
    <scope>IDENTIFICATION</scope>
</reference>
<dbReference type="Gramene" id="Bo1g144820.1">
    <property type="protein sequence ID" value="Bo1g144820.1"/>
    <property type="gene ID" value="Bo1g144820"/>
</dbReference>
<dbReference type="InterPro" id="IPR019533">
    <property type="entry name" value="Peptidase_S26"/>
</dbReference>
<organism evidence="8 9">
    <name type="scientific">Brassica oleracea var. oleracea</name>
    <dbReference type="NCBI Taxonomy" id="109376"/>
    <lineage>
        <taxon>Eukaryota</taxon>
        <taxon>Viridiplantae</taxon>
        <taxon>Streptophyta</taxon>
        <taxon>Embryophyta</taxon>
        <taxon>Tracheophyta</taxon>
        <taxon>Spermatophyta</taxon>
        <taxon>Magnoliopsida</taxon>
        <taxon>eudicotyledons</taxon>
        <taxon>Gunneridae</taxon>
        <taxon>Pentapetalae</taxon>
        <taxon>rosids</taxon>
        <taxon>malvids</taxon>
        <taxon>Brassicales</taxon>
        <taxon>Brassicaceae</taxon>
        <taxon>Brassiceae</taxon>
        <taxon>Brassica</taxon>
    </lineage>
</organism>
<feature type="domain" description="Peptidase S26" evidence="7">
    <location>
        <begin position="25"/>
        <end position="93"/>
    </location>
</feature>
<dbReference type="GO" id="GO:0006465">
    <property type="term" value="P:signal peptide processing"/>
    <property type="evidence" value="ECO:0007669"/>
    <property type="project" value="InterPro"/>
</dbReference>
<dbReference type="eggNOG" id="KOG1568">
    <property type="taxonomic scope" value="Eukaryota"/>
</dbReference>
<keyword evidence="3" id="KW-0812">Transmembrane</keyword>
<keyword evidence="4" id="KW-0378">Hydrolase</keyword>
<dbReference type="Gene3D" id="2.10.109.10">
    <property type="entry name" value="Umud Fragment, subunit A"/>
    <property type="match status" value="1"/>
</dbReference>
<dbReference type="CDD" id="cd06530">
    <property type="entry name" value="S26_SPase_I"/>
    <property type="match status" value="1"/>
</dbReference>
<dbReference type="InterPro" id="IPR036286">
    <property type="entry name" value="LexA/Signal_pep-like_sf"/>
</dbReference>
<dbReference type="GO" id="GO:0006627">
    <property type="term" value="P:protein processing involved in protein targeting to mitochondrion"/>
    <property type="evidence" value="ECO:0007669"/>
    <property type="project" value="InterPro"/>
</dbReference>
<dbReference type="GO" id="GO:0004252">
    <property type="term" value="F:serine-type endopeptidase activity"/>
    <property type="evidence" value="ECO:0007669"/>
    <property type="project" value="InterPro"/>
</dbReference>
<keyword evidence="5" id="KW-1133">Transmembrane helix</keyword>
<evidence type="ECO:0000256" key="3">
    <source>
        <dbReference type="ARBA" id="ARBA00022692"/>
    </source>
</evidence>
<name>A0A0D3AEZ9_BRAOL</name>
<dbReference type="GO" id="GO:0042720">
    <property type="term" value="C:mitochondrial inner membrane peptidase complex"/>
    <property type="evidence" value="ECO:0007669"/>
    <property type="project" value="InterPro"/>
</dbReference>
<sequence>MHVAENHILEKAILDMGIQTLIWQVTKKAFTGGIIGLTISDRFCSVVPVRGDSMSPTFNPQRDSYLDDYVLVDKFCLRDYKFARGDVVVFRCNIQIQGISTGGGADDYVLVDKFCLRDYKFARGDVVVFRYVPSSAELLLRR</sequence>
<evidence type="ECO:0000313" key="8">
    <source>
        <dbReference type="EnsemblPlants" id="Bo1g144820.1"/>
    </source>
</evidence>
<dbReference type="InterPro" id="IPR037730">
    <property type="entry name" value="IMP2"/>
</dbReference>
<evidence type="ECO:0000313" key="9">
    <source>
        <dbReference type="Proteomes" id="UP000032141"/>
    </source>
</evidence>
<dbReference type="Proteomes" id="UP000032141">
    <property type="component" value="Chromosome C1"/>
</dbReference>
<accession>A0A0D3AEZ9</accession>
<reference evidence="8 9" key="1">
    <citation type="journal article" date="2014" name="Genome Biol.">
        <title>Transcriptome and methylome profiling reveals relics of genome dominance in the mesopolyploid Brassica oleracea.</title>
        <authorList>
            <person name="Parkin I.A."/>
            <person name="Koh C."/>
            <person name="Tang H."/>
            <person name="Robinson S.J."/>
            <person name="Kagale S."/>
            <person name="Clarke W.E."/>
            <person name="Town C.D."/>
            <person name="Nixon J."/>
            <person name="Krishnakumar V."/>
            <person name="Bidwell S.L."/>
            <person name="Denoeud F."/>
            <person name="Belcram H."/>
            <person name="Links M.G."/>
            <person name="Just J."/>
            <person name="Clarke C."/>
            <person name="Bender T."/>
            <person name="Huebert T."/>
            <person name="Mason A.S."/>
            <person name="Pires J.C."/>
            <person name="Barker G."/>
            <person name="Moore J."/>
            <person name="Walley P.G."/>
            <person name="Manoli S."/>
            <person name="Batley J."/>
            <person name="Edwards D."/>
            <person name="Nelson M.N."/>
            <person name="Wang X."/>
            <person name="Paterson A.H."/>
            <person name="King G."/>
            <person name="Bancroft I."/>
            <person name="Chalhoub B."/>
            <person name="Sharpe A.G."/>
        </authorList>
    </citation>
    <scope>NUCLEOTIDE SEQUENCE</scope>
    <source>
        <strain evidence="8 9">cv. TO1000</strain>
    </source>
</reference>
<comment type="subcellular location">
    <subcellularLocation>
        <location evidence="1">Membrane</location>
        <topology evidence="1">Single-pass membrane protein</topology>
    </subcellularLocation>
</comment>
<dbReference type="EnsemblPlants" id="Bo1g144820.1">
    <property type="protein sequence ID" value="Bo1g144820.1"/>
    <property type="gene ID" value="Bo1g144820"/>
</dbReference>
<dbReference type="SUPFAM" id="SSF51306">
    <property type="entry name" value="LexA/Signal peptidase"/>
    <property type="match status" value="1"/>
</dbReference>
<evidence type="ECO:0000256" key="1">
    <source>
        <dbReference type="ARBA" id="ARBA00004167"/>
    </source>
</evidence>
<evidence type="ECO:0000256" key="5">
    <source>
        <dbReference type="ARBA" id="ARBA00022989"/>
    </source>
</evidence>
<evidence type="ECO:0000256" key="6">
    <source>
        <dbReference type="ARBA" id="ARBA00023136"/>
    </source>
</evidence>
<evidence type="ECO:0000256" key="4">
    <source>
        <dbReference type="ARBA" id="ARBA00022801"/>
    </source>
</evidence>
<dbReference type="PANTHER" id="PTHR46041">
    <property type="entry name" value="MITOCHONDRIAL INNER MEMBRANE PROTEASE SUBUNIT 2"/>
    <property type="match status" value="1"/>
</dbReference>
<dbReference type="HOGENOM" id="CLU_151507_0_0_1"/>
<keyword evidence="2" id="KW-0645">Protease</keyword>
<proteinExistence type="predicted"/>
<keyword evidence="9" id="KW-1185">Reference proteome</keyword>
<dbReference type="AlphaFoldDB" id="A0A0D3AEZ9"/>
<dbReference type="PANTHER" id="PTHR46041:SF2">
    <property type="entry name" value="MITOCHONDRIAL INNER MEMBRANE PROTEASE SUBUNIT 2"/>
    <property type="match status" value="1"/>
</dbReference>
<evidence type="ECO:0000259" key="7">
    <source>
        <dbReference type="Pfam" id="PF10502"/>
    </source>
</evidence>
<protein>
    <recommendedName>
        <fullName evidence="7">Peptidase S26 domain-containing protein</fullName>
    </recommendedName>
</protein>
<keyword evidence="6" id="KW-0472">Membrane</keyword>
<dbReference type="Pfam" id="PF10502">
    <property type="entry name" value="Peptidase_S26"/>
    <property type="match status" value="1"/>
</dbReference>